<gene>
    <name evidence="2" type="ORF">M3202_13565</name>
</gene>
<dbReference type="Gene3D" id="3.10.450.50">
    <property type="match status" value="1"/>
</dbReference>
<dbReference type="AlphaFoldDB" id="A0A9X2DR22"/>
<evidence type="ECO:0000259" key="1">
    <source>
        <dbReference type="Pfam" id="PF12680"/>
    </source>
</evidence>
<name>A0A9X2DR22_9BACI</name>
<reference evidence="2" key="1">
    <citation type="submission" date="2022-05" db="EMBL/GenBank/DDBJ databases">
        <title>Comparative Genomics of Spacecraft Associated Microbes.</title>
        <authorList>
            <person name="Tran M.T."/>
            <person name="Wright A."/>
            <person name="Seuylemezian A."/>
            <person name="Eisen J."/>
            <person name="Coil D."/>
        </authorList>
    </citation>
    <scope>NUCLEOTIDE SEQUENCE</scope>
    <source>
        <strain evidence="2">214.1.1</strain>
    </source>
</reference>
<dbReference type="Pfam" id="PF12680">
    <property type="entry name" value="SnoaL_2"/>
    <property type="match status" value="1"/>
</dbReference>
<dbReference type="Proteomes" id="UP001139179">
    <property type="component" value="Unassembled WGS sequence"/>
</dbReference>
<evidence type="ECO:0000313" key="3">
    <source>
        <dbReference type="Proteomes" id="UP001139179"/>
    </source>
</evidence>
<dbReference type="SUPFAM" id="SSF54427">
    <property type="entry name" value="NTF2-like"/>
    <property type="match status" value="1"/>
</dbReference>
<feature type="domain" description="SnoaL-like" evidence="1">
    <location>
        <begin position="8"/>
        <end position="106"/>
    </location>
</feature>
<proteinExistence type="predicted"/>
<keyword evidence="3" id="KW-1185">Reference proteome</keyword>
<protein>
    <submittedName>
        <fullName evidence="2">Nuclear transport factor 2 family protein</fullName>
    </submittedName>
</protein>
<sequence length="119" mass="13483">MTNDETFIREFDQAFTSGNLTWIAEHVVEDIEWTVIGEPALKGKQALLDGISQMMAQPLEEHQLLRVVANQQWAVVEGTMEMEVEQGIRHAFSVCDLYDLEDGKVKALTTYVVDRGEVK</sequence>
<comment type="caution">
    <text evidence="2">The sequence shown here is derived from an EMBL/GenBank/DDBJ whole genome shotgun (WGS) entry which is preliminary data.</text>
</comment>
<accession>A0A9X2DR22</accession>
<dbReference type="EMBL" id="JAMBOL010000012">
    <property type="protein sequence ID" value="MCM3715111.1"/>
    <property type="molecule type" value="Genomic_DNA"/>
</dbReference>
<dbReference type="InterPro" id="IPR032710">
    <property type="entry name" value="NTF2-like_dom_sf"/>
</dbReference>
<dbReference type="InterPro" id="IPR037401">
    <property type="entry name" value="SnoaL-like"/>
</dbReference>
<organism evidence="2 3">
    <name type="scientific">Halalkalibacter oceani</name>
    <dbReference type="NCBI Taxonomy" id="1653776"/>
    <lineage>
        <taxon>Bacteria</taxon>
        <taxon>Bacillati</taxon>
        <taxon>Bacillota</taxon>
        <taxon>Bacilli</taxon>
        <taxon>Bacillales</taxon>
        <taxon>Bacillaceae</taxon>
        <taxon>Halalkalibacter</taxon>
    </lineage>
</organism>
<evidence type="ECO:0000313" key="2">
    <source>
        <dbReference type="EMBL" id="MCM3715111.1"/>
    </source>
</evidence>
<dbReference type="RefSeq" id="WP_251223872.1">
    <property type="nucleotide sequence ID" value="NZ_JAMBOL010000012.1"/>
</dbReference>